<accession>A0A3R8P5B4</accession>
<dbReference type="Proteomes" id="UP000274515">
    <property type="component" value="Unassembled WGS sequence"/>
</dbReference>
<keyword evidence="3" id="KW-1185">Reference proteome</keyword>
<comment type="caution">
    <text evidence="2">The sequence shown here is derived from an EMBL/GenBank/DDBJ whole genome shotgun (WGS) entry which is preliminary data.</text>
</comment>
<feature type="signal peptide" evidence="1">
    <location>
        <begin position="1"/>
        <end position="32"/>
    </location>
</feature>
<dbReference type="OrthoDB" id="9979356at2"/>
<evidence type="ECO:0000313" key="3">
    <source>
        <dbReference type="Proteomes" id="UP000274515"/>
    </source>
</evidence>
<sequence>MLSKNQKKTGVLSAAAVLAAAPLLVGALTAQASPVAPPAQAEAMLTCHLNGTAEFSPVLTPSPFATDTRMEITGEAAGCSSADRAAEDIVGATFRGALDGKMSCMNLPRDAAGDFDITYQYADGSTKTSKANLKLDLSDNSDRPAAPAEGALVGKTTAGEFAEANHRATTQFDLASAADECLSEGLESLDFTGQYELSR</sequence>
<feature type="chain" id="PRO_5018572088" evidence="1">
    <location>
        <begin position="33"/>
        <end position="199"/>
    </location>
</feature>
<organism evidence="2 3">
    <name type="scientific">Saccharopolyspora rhizosphaerae</name>
    <dbReference type="NCBI Taxonomy" id="2492662"/>
    <lineage>
        <taxon>Bacteria</taxon>
        <taxon>Bacillati</taxon>
        <taxon>Actinomycetota</taxon>
        <taxon>Actinomycetes</taxon>
        <taxon>Pseudonocardiales</taxon>
        <taxon>Pseudonocardiaceae</taxon>
        <taxon>Saccharopolyspora</taxon>
    </lineage>
</organism>
<dbReference type="RefSeq" id="WP_125090589.1">
    <property type="nucleotide sequence ID" value="NZ_RSAA01000011.1"/>
</dbReference>
<gene>
    <name evidence="2" type="ORF">EIL87_12810</name>
</gene>
<reference evidence="2 3" key="1">
    <citation type="submission" date="2018-11" db="EMBL/GenBank/DDBJ databases">
        <title>Saccharopolyspora rhizosphaerae sp. nov., an actinomycete isolated from rhizosphere soil in Thailand.</title>
        <authorList>
            <person name="Intra B."/>
            <person name="Euanorasetr J."/>
            <person name="Take A."/>
            <person name="Inahashi Y."/>
            <person name="Mori M."/>
            <person name="Panbangred W."/>
            <person name="Matsumoto A."/>
        </authorList>
    </citation>
    <scope>NUCLEOTIDE SEQUENCE [LARGE SCALE GENOMIC DNA]</scope>
    <source>
        <strain evidence="2 3">H219</strain>
    </source>
</reference>
<protein>
    <submittedName>
        <fullName evidence="2">Uncharacterized protein</fullName>
    </submittedName>
</protein>
<keyword evidence="1" id="KW-0732">Signal</keyword>
<name>A0A3R8P5B4_9PSEU</name>
<proteinExistence type="predicted"/>
<dbReference type="EMBL" id="RSAA01000011">
    <property type="protein sequence ID" value="RRO16694.1"/>
    <property type="molecule type" value="Genomic_DNA"/>
</dbReference>
<dbReference type="AlphaFoldDB" id="A0A3R8P5B4"/>
<evidence type="ECO:0000256" key="1">
    <source>
        <dbReference type="SAM" id="SignalP"/>
    </source>
</evidence>
<evidence type="ECO:0000313" key="2">
    <source>
        <dbReference type="EMBL" id="RRO16694.1"/>
    </source>
</evidence>